<dbReference type="Gene3D" id="1.10.418.10">
    <property type="entry name" value="Calponin-like domain"/>
    <property type="match status" value="1"/>
</dbReference>
<name>A0A6L2Q441_COPFO</name>
<evidence type="ECO:0000256" key="7">
    <source>
        <dbReference type="ARBA" id="ARBA00022776"/>
    </source>
</evidence>
<dbReference type="SMART" id="SM00015">
    <property type="entry name" value="IQ"/>
    <property type="match status" value="18"/>
</dbReference>
<dbReference type="PANTHER" id="PTHR22706:SF1">
    <property type="entry name" value="ASSEMBLY FACTOR FOR SPINDLE MICROTUBULES"/>
    <property type="match status" value="1"/>
</dbReference>
<dbReference type="PANTHER" id="PTHR22706">
    <property type="entry name" value="ASSEMBLY FACTOR FOR SPINDLE MICROTUBULES"/>
    <property type="match status" value="1"/>
</dbReference>
<dbReference type="EMBL" id="BLKM01000971">
    <property type="protein sequence ID" value="GFG39683.1"/>
    <property type="molecule type" value="Genomic_DNA"/>
</dbReference>
<comment type="subcellular location">
    <subcellularLocation>
        <location evidence="2">Cytoplasm</location>
    </subcellularLocation>
    <subcellularLocation>
        <location evidence="1">Nucleus</location>
    </subcellularLocation>
</comment>
<dbReference type="CDD" id="cd21223">
    <property type="entry name" value="CH_ASPM_rpt1"/>
    <property type="match status" value="1"/>
</dbReference>
<dbReference type="Gene3D" id="1.20.5.190">
    <property type="match status" value="4"/>
</dbReference>
<feature type="domain" description="Calponin-homology (CH)" evidence="13">
    <location>
        <begin position="1141"/>
        <end position="1273"/>
    </location>
</feature>
<dbReference type="CDD" id="cd23767">
    <property type="entry name" value="IQCD"/>
    <property type="match status" value="2"/>
</dbReference>
<evidence type="ECO:0000256" key="12">
    <source>
        <dbReference type="SAM" id="MobiDB-lite"/>
    </source>
</evidence>
<dbReference type="InterPro" id="IPR000048">
    <property type="entry name" value="IQ_motif_EF-hand-BS"/>
</dbReference>
<dbReference type="Proteomes" id="UP000502823">
    <property type="component" value="Unassembled WGS sequence"/>
</dbReference>
<proteinExistence type="predicted"/>
<evidence type="ECO:0000313" key="14">
    <source>
        <dbReference type="EMBL" id="GFG39683.1"/>
    </source>
</evidence>
<dbReference type="GO" id="GO:0000278">
    <property type="term" value="P:mitotic cell cycle"/>
    <property type="evidence" value="ECO:0007669"/>
    <property type="project" value="TreeGrafter"/>
</dbReference>
<keyword evidence="7" id="KW-0498">Mitosis</keyword>
<evidence type="ECO:0000313" key="15">
    <source>
        <dbReference type="Proteomes" id="UP000502823"/>
    </source>
</evidence>
<dbReference type="GO" id="GO:0051301">
    <property type="term" value="P:cell division"/>
    <property type="evidence" value="ECO:0007669"/>
    <property type="project" value="UniProtKB-KW"/>
</dbReference>
<evidence type="ECO:0000256" key="4">
    <source>
        <dbReference type="ARBA" id="ARBA00022553"/>
    </source>
</evidence>
<reference evidence="15" key="1">
    <citation type="submission" date="2020-01" db="EMBL/GenBank/DDBJ databases">
        <title>Draft genome sequence of the Termite Coptotermes fromosanus.</title>
        <authorList>
            <person name="Itakura S."/>
            <person name="Yosikawa Y."/>
            <person name="Umezawa K."/>
        </authorList>
    </citation>
    <scope>NUCLEOTIDE SEQUENCE [LARGE SCALE GENOMIC DNA]</scope>
</reference>
<evidence type="ECO:0000259" key="13">
    <source>
        <dbReference type="PROSITE" id="PS50021"/>
    </source>
</evidence>
<feature type="compositionally biased region" description="Polar residues" evidence="12">
    <location>
        <begin position="342"/>
        <end position="355"/>
    </location>
</feature>
<comment type="caution">
    <text evidence="14">The sequence shown here is derived from an EMBL/GenBank/DDBJ whole genome shotgun (WGS) entry which is preliminary data.</text>
</comment>
<keyword evidence="11" id="KW-0131">Cell cycle</keyword>
<evidence type="ECO:0000256" key="11">
    <source>
        <dbReference type="ARBA" id="ARBA00023306"/>
    </source>
</evidence>
<sequence>MDDCLGTPRAAAIKQRFTQKIRNPQGARVAEVKITPHSGRKKGHDEDTDVVLVLAPFSKYPKLVFHSVKVGTSKRQNVIVRNPNDSRVEVQLDKLPPEKHGLTFSTVRFGVEAHEDKVIEVTWTPCKPESWHHVIQVKNSHHLRLDIAIACTSVDPQMGRKRNVKPLRARSTCLNASVTAKKGGVKPLSHSGKKGGVKPLSPSKNDISVRVQKSRSLNRAFRTALSTDRLKQGYNILDEKFTPIQGNRLPPCSLPSTPTRRETYVIVQDTGESDKENTEFKQLKHGTKSASDTYEPTDLRLKKSTQSECLSSSPNVSPVSASPPRQRRGKFSDENAELKVNTAASNSHPDYNSLCTAGRNRVKKGSNTSSSSDSNQNFLDMLNGLVFTPTSSSSGQEQQEATPNFQSSPPEDSVLPPCNVSPTPVRRRTYAIPPVSRLQNESPMQFSEETVFISSSVRHGRSTRSVKRRTKIIYDEFNDSLEAQADVFKQESVVDSGNEKWSEWHERYVCRSEGSSKGSTVSYGESVHNSPGSNIYRTGLTPEFYKLNFNSHNSISFHSRSPPDFSLVPPTEDTHRRSTIIKNLEETSYDSAYDTIRKDLFSADVENVADPISPDELNQIKSGTFLKSGSSYCDMNFQYPDMNSEQSVNHQNGYQLDQDKTKPQVSLNLKENSAQSVIEAGLWVQETSSEKLAKTAVSVSVNLEATAEDGRFITSFPLKERISKESQGESAVPIKQFKKPEREESAGAFLEISPPRGQVYDLCGSTTKQQRTSQITGWSKISVKRRNYPHINATQGASCQPGEKARNLTGKKRPFDDIKINESVIKRRILSGDNIQIHGIKSPRGTPARRPLRRSCCSVPRTAFTKLTLSKTKKQKEESVQLYNPDAVLNKLANPDLFEATNTTEPFTTSSVYFDEEWMVQQEKEFTKWLNSLLTPPEELSSTAALPKVDVAELWIQSCRKQDVVPAPTREMVSCQYNTHHRLDALRKAACTLFRSQEVAEVLSKVVVQVDKKLIAIRSDRDLHLDFGLKCNVMKLLLSYNPLWLRIALEAVYGQTIPLESNSDVQGLTKFIATHLLSDPYIVRQYSHPTVSHLFRPGYEDAMKKFTLKKFLLLIYFLDRAKEKKLISHDPCLFCKDAELKHSRQILLAFSRDLLSGVGDITKHLKSLGYVVTQSQTYLDEFEYAVKCLGRDLRDGIRLTRVMEIILQNRTLSNELRVPAVSRLQKIHNVDVALSALKDAGYVLTGNITAKDISDGHREKTLSLLWQIIYKFQEPRFTGAAKKIQKWWRHQSLRLEISRRIQARELAHQTQAATKIQACWRSYCAQKQVKILKEQEAVKSVARQKASIIVQKNWRMYIERKKYNCTLNSIKQIQSWYRSIKMARKVQIEFLKRRDTLTNFQAVCRGYLYRKRLENLRHTAAALKIQTWYRRQRTCQKIESLIPFIQKCIEEKRLISAAITVQQKFRATVLMRSERQHFLEQKYAAAVIQRRFRATLHMKKQAEWYQQQRHAAITIQNKFRAEMLMRSERQCFLQQKFAAAVIQRRFRATLVMKKQVQWYQRQRHAAIIIQNKFRATMLMRDQRQHFLQQKSAATVIQRRFRATQLMKKHIKWYQQQRHAAIIIQNKFRAKVLMRYERECFLQQKFAATVIQRRFRATLVMKKQVEWYQQQRHAAIIIQNKFRATMLMRAQRQCFLQQKSAATIIERRFRATLLMKKQVERYQQQRHAALIIQNKFRAMLLMQAQRQCFLQQTFAATIIQRKFRATLLMKKQVKWYQQQRNAAITIQQKFRATVLMRSERQHFLETKQAATLIQRKFRATKLMKKQAQWYRLRQSAAFIIQMKFRATILARSERENFLKMKFAAITIQKRFRAKVLGQKERRYFLEKRSAATAIQQWFQAYLQKKDNERCIILNSQEEEHKKRTAAALRIQAVWRGYRERKTGTQEMVAVRERALSSIHKALPGTTLQTRYTAAVLTLKKVCSGQLIWAFTELDTITQLSPKICVDIANSDTVKIIYKRLNNANRSEVDKEMSTVATKVLVNLAKYKNTAASVWQVSGNVDVILNLMSAWCGKYDPLFCNCCTLLWLFAEDSSKSTRILQVPHLQQRLFHYHKQLKQKEERAQTSMKGALRVKAKCPKLVLPATKPDWSLTGACRPQTFESPLYAVSCVIKRYVSQKNFLYVKCVRLVSVPQVPKFSHKAYRSVCMYERLGKTANAAPAQMQAKTLTAFYCSGFKSSKTALALIQELYGSLALVNKSL</sequence>
<keyword evidence="3" id="KW-0963">Cytoplasm</keyword>
<organism evidence="14 15">
    <name type="scientific">Coptotermes formosanus</name>
    <name type="common">Formosan subterranean termite</name>
    <dbReference type="NCBI Taxonomy" id="36987"/>
    <lineage>
        <taxon>Eukaryota</taxon>
        <taxon>Metazoa</taxon>
        <taxon>Ecdysozoa</taxon>
        <taxon>Arthropoda</taxon>
        <taxon>Hexapoda</taxon>
        <taxon>Insecta</taxon>
        <taxon>Pterygota</taxon>
        <taxon>Neoptera</taxon>
        <taxon>Polyneoptera</taxon>
        <taxon>Dictyoptera</taxon>
        <taxon>Blattodea</taxon>
        <taxon>Blattoidea</taxon>
        <taxon>Termitoidae</taxon>
        <taxon>Rhinotermitidae</taxon>
        <taxon>Coptotermes</taxon>
    </lineage>
</organism>
<evidence type="ECO:0000256" key="5">
    <source>
        <dbReference type="ARBA" id="ARBA00022618"/>
    </source>
</evidence>
<dbReference type="GO" id="GO:0007051">
    <property type="term" value="P:spindle organization"/>
    <property type="evidence" value="ECO:0007669"/>
    <property type="project" value="UniProtKB-ARBA"/>
</dbReference>
<feature type="compositionally biased region" description="Low complexity" evidence="12">
    <location>
        <begin position="366"/>
        <end position="377"/>
    </location>
</feature>
<dbReference type="PROSITE" id="PS50021">
    <property type="entry name" value="CH"/>
    <property type="match status" value="1"/>
</dbReference>
<keyword evidence="6" id="KW-0677">Repeat</keyword>
<dbReference type="Pfam" id="PF00612">
    <property type="entry name" value="IQ"/>
    <property type="match status" value="4"/>
</dbReference>
<feature type="region of interest" description="Disordered" evidence="12">
    <location>
        <begin position="183"/>
        <end position="204"/>
    </location>
</feature>
<dbReference type="GO" id="GO:0051295">
    <property type="term" value="P:establishment of meiotic spindle localization"/>
    <property type="evidence" value="ECO:0007669"/>
    <property type="project" value="TreeGrafter"/>
</dbReference>
<feature type="compositionally biased region" description="Low complexity" evidence="12">
    <location>
        <begin position="311"/>
        <end position="324"/>
    </location>
</feature>
<dbReference type="GO" id="GO:0005737">
    <property type="term" value="C:cytoplasm"/>
    <property type="evidence" value="ECO:0007669"/>
    <property type="project" value="UniProtKB-SubCell"/>
</dbReference>
<evidence type="ECO:0000256" key="8">
    <source>
        <dbReference type="ARBA" id="ARBA00022860"/>
    </source>
</evidence>
<dbReference type="Pfam" id="PF00307">
    <property type="entry name" value="CH"/>
    <property type="match status" value="1"/>
</dbReference>
<dbReference type="InterPro" id="IPR051185">
    <property type="entry name" value="ASPM"/>
</dbReference>
<evidence type="ECO:0000256" key="6">
    <source>
        <dbReference type="ARBA" id="ARBA00022737"/>
    </source>
</evidence>
<evidence type="ECO:0000256" key="3">
    <source>
        <dbReference type="ARBA" id="ARBA00022490"/>
    </source>
</evidence>
<dbReference type="GO" id="GO:0005516">
    <property type="term" value="F:calmodulin binding"/>
    <property type="evidence" value="ECO:0007669"/>
    <property type="project" value="UniProtKB-KW"/>
</dbReference>
<dbReference type="InterPro" id="IPR031549">
    <property type="entry name" value="ASH"/>
</dbReference>
<feature type="compositionally biased region" description="Basic and acidic residues" evidence="12">
    <location>
        <begin position="272"/>
        <end position="282"/>
    </location>
</feature>
<dbReference type="OrthoDB" id="2148418at2759"/>
<keyword evidence="4" id="KW-0597">Phosphoprotein</keyword>
<dbReference type="FunFam" id="1.10.418.10:FF:000051">
    <property type="entry name" value="Abnormal spindle-like microcephaly-associated protein homolog"/>
    <property type="match status" value="1"/>
</dbReference>
<keyword evidence="5" id="KW-0132">Cell division</keyword>
<keyword evidence="8" id="KW-0112">Calmodulin-binding</keyword>
<evidence type="ECO:0000256" key="2">
    <source>
        <dbReference type="ARBA" id="ARBA00004496"/>
    </source>
</evidence>
<dbReference type="SMART" id="SM00033">
    <property type="entry name" value="CH"/>
    <property type="match status" value="1"/>
</dbReference>
<feature type="region of interest" description="Disordered" evidence="12">
    <location>
        <begin position="269"/>
        <end position="426"/>
    </location>
</feature>
<dbReference type="InterPro" id="IPR036872">
    <property type="entry name" value="CH_dom_sf"/>
</dbReference>
<dbReference type="Pfam" id="PF15780">
    <property type="entry name" value="ASH"/>
    <property type="match status" value="1"/>
</dbReference>
<keyword evidence="15" id="KW-1185">Reference proteome</keyword>
<keyword evidence="10" id="KW-0539">Nucleus</keyword>
<keyword evidence="9" id="KW-0175">Coiled coil</keyword>
<dbReference type="GO" id="GO:0005634">
    <property type="term" value="C:nucleus"/>
    <property type="evidence" value="ECO:0007669"/>
    <property type="project" value="UniProtKB-SubCell"/>
</dbReference>
<protein>
    <recommendedName>
        <fullName evidence="13">Calponin-homology (CH) domain-containing protein</fullName>
    </recommendedName>
</protein>
<dbReference type="FunCoup" id="A0A6L2Q441">
    <property type="interactions" value="41"/>
</dbReference>
<evidence type="ECO:0000256" key="10">
    <source>
        <dbReference type="ARBA" id="ARBA00023242"/>
    </source>
</evidence>
<dbReference type="PROSITE" id="PS50096">
    <property type="entry name" value="IQ"/>
    <property type="match status" value="4"/>
</dbReference>
<evidence type="ECO:0000256" key="1">
    <source>
        <dbReference type="ARBA" id="ARBA00004123"/>
    </source>
</evidence>
<accession>A0A6L2Q441</accession>
<evidence type="ECO:0000256" key="9">
    <source>
        <dbReference type="ARBA" id="ARBA00023054"/>
    </source>
</evidence>
<dbReference type="InParanoid" id="A0A6L2Q441"/>
<dbReference type="InterPro" id="IPR001715">
    <property type="entry name" value="CH_dom"/>
</dbReference>
<gene>
    <name evidence="14" type="ORF">Cfor_05230</name>
</gene>
<dbReference type="GO" id="GO:0000922">
    <property type="term" value="C:spindle pole"/>
    <property type="evidence" value="ECO:0007669"/>
    <property type="project" value="TreeGrafter"/>
</dbReference>
<feature type="compositionally biased region" description="Polar residues" evidence="12">
    <location>
        <begin position="388"/>
        <end position="410"/>
    </location>
</feature>
<dbReference type="SUPFAM" id="SSF47576">
    <property type="entry name" value="Calponin-homology domain, CH-domain"/>
    <property type="match status" value="1"/>
</dbReference>